<dbReference type="AlphaFoldDB" id="A0AAV5MDY6"/>
<accession>A0AAV5MDY6</accession>
<proteinExistence type="predicted"/>
<reference evidence="2 3" key="1">
    <citation type="journal article" date="2021" name="Commun. Biol.">
        <title>The genome of Shorea leprosula (Dipterocarpaceae) highlights the ecological relevance of drought in aseasonal tropical rainforests.</title>
        <authorList>
            <person name="Ng K.K.S."/>
            <person name="Kobayashi M.J."/>
            <person name="Fawcett J.A."/>
            <person name="Hatakeyama M."/>
            <person name="Paape T."/>
            <person name="Ng C.H."/>
            <person name="Ang C.C."/>
            <person name="Tnah L.H."/>
            <person name="Lee C.T."/>
            <person name="Nishiyama T."/>
            <person name="Sese J."/>
            <person name="O'Brien M.J."/>
            <person name="Copetti D."/>
            <person name="Mohd Noor M.I."/>
            <person name="Ong R.C."/>
            <person name="Putra M."/>
            <person name="Sireger I.Z."/>
            <person name="Indrioko S."/>
            <person name="Kosugi Y."/>
            <person name="Izuno A."/>
            <person name="Isagi Y."/>
            <person name="Lee S.L."/>
            <person name="Shimizu K.K."/>
        </authorList>
    </citation>
    <scope>NUCLEOTIDE SEQUENCE [LARGE SCALE GENOMIC DNA]</scope>
    <source>
        <strain evidence="2">214</strain>
    </source>
</reference>
<name>A0AAV5MDY6_9ROSI</name>
<gene>
    <name evidence="2" type="ORF">SLEP1_g54848</name>
</gene>
<evidence type="ECO:0000313" key="2">
    <source>
        <dbReference type="EMBL" id="GKV48005.1"/>
    </source>
</evidence>
<evidence type="ECO:0000256" key="1">
    <source>
        <dbReference type="SAM" id="MobiDB-lite"/>
    </source>
</evidence>
<dbReference type="Proteomes" id="UP001054252">
    <property type="component" value="Unassembled WGS sequence"/>
</dbReference>
<evidence type="ECO:0000313" key="3">
    <source>
        <dbReference type="Proteomes" id="UP001054252"/>
    </source>
</evidence>
<evidence type="ECO:0008006" key="4">
    <source>
        <dbReference type="Google" id="ProtNLM"/>
    </source>
</evidence>
<comment type="caution">
    <text evidence="2">The sequence shown here is derived from an EMBL/GenBank/DDBJ whole genome shotgun (WGS) entry which is preliminary data.</text>
</comment>
<feature type="compositionally biased region" description="Polar residues" evidence="1">
    <location>
        <begin position="138"/>
        <end position="153"/>
    </location>
</feature>
<dbReference type="EMBL" id="BPVZ01000243">
    <property type="protein sequence ID" value="GKV48005.1"/>
    <property type="molecule type" value="Genomic_DNA"/>
</dbReference>
<feature type="compositionally biased region" description="Low complexity" evidence="1">
    <location>
        <begin position="35"/>
        <end position="51"/>
    </location>
</feature>
<feature type="region of interest" description="Disordered" evidence="1">
    <location>
        <begin position="1"/>
        <end position="93"/>
    </location>
</feature>
<feature type="compositionally biased region" description="Basic and acidic residues" evidence="1">
    <location>
        <begin position="68"/>
        <end position="83"/>
    </location>
</feature>
<dbReference type="PANTHER" id="PTHR31016">
    <property type="entry name" value="OS04G0228100 PROTEIN"/>
    <property type="match status" value="1"/>
</dbReference>
<dbReference type="PANTHER" id="PTHR31016:SF20">
    <property type="entry name" value="HEAT-INDUCIBLE TRANSCRIPTION REPRESSOR-RELATED"/>
    <property type="match status" value="1"/>
</dbReference>
<feature type="region of interest" description="Disordered" evidence="1">
    <location>
        <begin position="236"/>
        <end position="259"/>
    </location>
</feature>
<feature type="region of interest" description="Disordered" evidence="1">
    <location>
        <begin position="138"/>
        <end position="168"/>
    </location>
</feature>
<sequence length="259" mass="29079">MAYRRRQGMTRAFTFKEEISNHVDDSNDKSSNPQFTSSHSFPSSSLHPLSTRSPSDSLAAQAIRASAARRESPVFGGDRDISPRSKGFNAYDDARNDGKGFWGVLAREAKAIIENDNMSQKLESPRTRSSRSDVFNASNDLQQQHAQQSYKSTESFRRKDSPTVQTSLNHVSDPFERVFEEGRTIVQHKTADIIQETRKIQIMPKGTYPDAHNQGLNVNNGTWRQPLTQAIALQNQTNRETQLKASRDVQGPKTAQAIQ</sequence>
<protein>
    <recommendedName>
        <fullName evidence="4">Flagellar associated protein</fullName>
    </recommendedName>
</protein>
<organism evidence="2 3">
    <name type="scientific">Rubroshorea leprosula</name>
    <dbReference type="NCBI Taxonomy" id="152421"/>
    <lineage>
        <taxon>Eukaryota</taxon>
        <taxon>Viridiplantae</taxon>
        <taxon>Streptophyta</taxon>
        <taxon>Embryophyta</taxon>
        <taxon>Tracheophyta</taxon>
        <taxon>Spermatophyta</taxon>
        <taxon>Magnoliopsida</taxon>
        <taxon>eudicotyledons</taxon>
        <taxon>Gunneridae</taxon>
        <taxon>Pentapetalae</taxon>
        <taxon>rosids</taxon>
        <taxon>malvids</taxon>
        <taxon>Malvales</taxon>
        <taxon>Dipterocarpaceae</taxon>
        <taxon>Rubroshorea</taxon>
    </lineage>
</organism>
<feature type="compositionally biased region" description="Basic and acidic residues" evidence="1">
    <location>
        <begin position="14"/>
        <end position="28"/>
    </location>
</feature>
<keyword evidence="3" id="KW-1185">Reference proteome</keyword>